<name>A0A1Y2I5Q0_TRAC3</name>
<dbReference type="Proteomes" id="UP000193067">
    <property type="component" value="Unassembled WGS sequence"/>
</dbReference>
<feature type="compositionally biased region" description="Basic and acidic residues" evidence="1">
    <location>
        <begin position="64"/>
        <end position="80"/>
    </location>
</feature>
<keyword evidence="3" id="KW-1185">Reference proteome</keyword>
<protein>
    <submittedName>
        <fullName evidence="2">Uncharacterized protein</fullName>
    </submittedName>
</protein>
<sequence>MACSWSLQLRGQIPVVRLQAFLVAHLEATACKVDKELNRCLGTESPNMQRSRPTMSGKRSIKSVPDELRDPRTRLYEAQR</sequence>
<evidence type="ECO:0000256" key="1">
    <source>
        <dbReference type="SAM" id="MobiDB-lite"/>
    </source>
</evidence>
<gene>
    <name evidence="2" type="ORF">PYCCODRAFT_1307857</name>
</gene>
<organism evidence="2 3">
    <name type="scientific">Trametes coccinea (strain BRFM310)</name>
    <name type="common">Pycnoporus coccineus</name>
    <dbReference type="NCBI Taxonomy" id="1353009"/>
    <lineage>
        <taxon>Eukaryota</taxon>
        <taxon>Fungi</taxon>
        <taxon>Dikarya</taxon>
        <taxon>Basidiomycota</taxon>
        <taxon>Agaricomycotina</taxon>
        <taxon>Agaricomycetes</taxon>
        <taxon>Polyporales</taxon>
        <taxon>Polyporaceae</taxon>
        <taxon>Trametes</taxon>
    </lineage>
</organism>
<feature type="region of interest" description="Disordered" evidence="1">
    <location>
        <begin position="42"/>
        <end position="80"/>
    </location>
</feature>
<dbReference type="AlphaFoldDB" id="A0A1Y2I5Q0"/>
<dbReference type="EMBL" id="KZ084181">
    <property type="protein sequence ID" value="OSC96456.1"/>
    <property type="molecule type" value="Genomic_DNA"/>
</dbReference>
<accession>A0A1Y2I5Q0</accession>
<reference evidence="2 3" key="1">
    <citation type="journal article" date="2015" name="Biotechnol. Biofuels">
        <title>Enhanced degradation of softwood versus hardwood by the white-rot fungus Pycnoporus coccineus.</title>
        <authorList>
            <person name="Couturier M."/>
            <person name="Navarro D."/>
            <person name="Chevret D."/>
            <person name="Henrissat B."/>
            <person name="Piumi F."/>
            <person name="Ruiz-Duenas F.J."/>
            <person name="Martinez A.T."/>
            <person name="Grigoriev I.V."/>
            <person name="Riley R."/>
            <person name="Lipzen A."/>
            <person name="Berrin J.G."/>
            <person name="Master E.R."/>
            <person name="Rosso M.N."/>
        </authorList>
    </citation>
    <scope>NUCLEOTIDE SEQUENCE [LARGE SCALE GENOMIC DNA]</scope>
    <source>
        <strain evidence="2 3">BRFM310</strain>
    </source>
</reference>
<feature type="compositionally biased region" description="Polar residues" evidence="1">
    <location>
        <begin position="44"/>
        <end position="54"/>
    </location>
</feature>
<evidence type="ECO:0000313" key="3">
    <source>
        <dbReference type="Proteomes" id="UP000193067"/>
    </source>
</evidence>
<evidence type="ECO:0000313" key="2">
    <source>
        <dbReference type="EMBL" id="OSC96456.1"/>
    </source>
</evidence>
<proteinExistence type="predicted"/>